<feature type="region of interest" description="Disordered" evidence="1">
    <location>
        <begin position="141"/>
        <end position="161"/>
    </location>
</feature>
<dbReference type="EMBL" id="PGCJ01000005">
    <property type="protein sequence ID" value="PLW58141.1"/>
    <property type="molecule type" value="Genomic_DNA"/>
</dbReference>
<evidence type="ECO:0000256" key="1">
    <source>
        <dbReference type="SAM" id="MobiDB-lite"/>
    </source>
</evidence>
<organism evidence="2 3">
    <name type="scientific">Puccinia coronata f. sp. avenae</name>
    <dbReference type="NCBI Taxonomy" id="200324"/>
    <lineage>
        <taxon>Eukaryota</taxon>
        <taxon>Fungi</taxon>
        <taxon>Dikarya</taxon>
        <taxon>Basidiomycota</taxon>
        <taxon>Pucciniomycotina</taxon>
        <taxon>Pucciniomycetes</taxon>
        <taxon>Pucciniales</taxon>
        <taxon>Pucciniaceae</taxon>
        <taxon>Puccinia</taxon>
    </lineage>
</organism>
<evidence type="ECO:0000313" key="2">
    <source>
        <dbReference type="EMBL" id="PLW58141.1"/>
    </source>
</evidence>
<dbReference type="AlphaFoldDB" id="A0A2N5W7B7"/>
<keyword evidence="3" id="KW-1185">Reference proteome</keyword>
<proteinExistence type="predicted"/>
<dbReference type="OrthoDB" id="2508363at2759"/>
<name>A0A2N5W7B7_9BASI</name>
<evidence type="ECO:0000313" key="3">
    <source>
        <dbReference type="Proteomes" id="UP000235388"/>
    </source>
</evidence>
<accession>A0A2N5W7B7</accession>
<dbReference type="Proteomes" id="UP000235388">
    <property type="component" value="Unassembled WGS sequence"/>
</dbReference>
<reference evidence="2 3" key="1">
    <citation type="submission" date="2017-11" db="EMBL/GenBank/DDBJ databases">
        <title>De novo assembly and phasing of dikaryotic genomes from two isolates of Puccinia coronata f. sp. avenae, the causal agent of oat crown rust.</title>
        <authorList>
            <person name="Miller M.E."/>
            <person name="Zhang Y."/>
            <person name="Omidvar V."/>
            <person name="Sperschneider J."/>
            <person name="Schwessinger B."/>
            <person name="Raley C."/>
            <person name="Palmer J.M."/>
            <person name="Garnica D."/>
            <person name="Upadhyaya N."/>
            <person name="Rathjen J."/>
            <person name="Taylor J.M."/>
            <person name="Park R.F."/>
            <person name="Dodds P.N."/>
            <person name="Hirsch C.D."/>
            <person name="Kianian S.F."/>
            <person name="Figueroa M."/>
        </authorList>
    </citation>
    <scope>NUCLEOTIDE SEQUENCE [LARGE SCALE GENOMIC DNA]</scope>
    <source>
        <strain evidence="2">12NC29</strain>
    </source>
</reference>
<comment type="caution">
    <text evidence="2">The sequence shown here is derived from an EMBL/GenBank/DDBJ whole genome shotgun (WGS) entry which is preliminary data.</text>
</comment>
<feature type="region of interest" description="Disordered" evidence="1">
    <location>
        <begin position="1"/>
        <end position="55"/>
    </location>
</feature>
<gene>
    <name evidence="2" type="ORF">PCANC_04185</name>
</gene>
<protein>
    <submittedName>
        <fullName evidence="2">Uncharacterized protein</fullName>
    </submittedName>
</protein>
<sequence length="202" mass="23452">MTLPQIERENHWKDSAMEIDQPLNPLADTRIRPSSKANLLEDTRTHPSSNTNKDEDLEVITHKDTKDVTLLTKPEKIRCLVKEHVAIRDKFLQARKVNDTLKMKTMLFKAQESQKSLQKLIPNKEVESYVEGWNPWEIKKKLYPPPPKGKQDDKPRSLTSKKMRYDDRDIWSKVADIASAVRSLYKATKQGQPIHPFLSLLL</sequence>
<feature type="compositionally biased region" description="Basic and acidic residues" evidence="1">
    <location>
        <begin position="1"/>
        <end position="16"/>
    </location>
</feature>